<evidence type="ECO:0000313" key="7">
    <source>
        <dbReference type="Proteomes" id="UP000282656"/>
    </source>
</evidence>
<organism evidence="6 7">
    <name type="scientific">Corallococcus interemptor</name>
    <dbReference type="NCBI Taxonomy" id="2316720"/>
    <lineage>
        <taxon>Bacteria</taxon>
        <taxon>Pseudomonadati</taxon>
        <taxon>Myxococcota</taxon>
        <taxon>Myxococcia</taxon>
        <taxon>Myxococcales</taxon>
        <taxon>Cystobacterineae</taxon>
        <taxon>Myxococcaceae</taxon>
        <taxon>Corallococcus</taxon>
    </lineage>
</organism>
<dbReference type="InterPro" id="IPR002559">
    <property type="entry name" value="Transposase_11"/>
</dbReference>
<name>A0A3A8R6F1_9BACT</name>
<dbReference type="OrthoDB" id="5422352at2"/>
<keyword evidence="2" id="KW-0815">Transposition</keyword>
<dbReference type="PANTHER" id="PTHR33258:SF1">
    <property type="entry name" value="TRANSPOSASE INSL FOR INSERTION SEQUENCE ELEMENT IS186A-RELATED"/>
    <property type="match status" value="1"/>
</dbReference>
<keyword evidence="4" id="KW-0233">DNA recombination</keyword>
<evidence type="ECO:0000256" key="1">
    <source>
        <dbReference type="ARBA" id="ARBA00010075"/>
    </source>
</evidence>
<dbReference type="RefSeq" id="WP_121725693.1">
    <property type="nucleotide sequence ID" value="NZ_RAWM01000006.1"/>
</dbReference>
<proteinExistence type="inferred from homology"/>
<evidence type="ECO:0000313" key="6">
    <source>
        <dbReference type="EMBL" id="RKH72812.1"/>
    </source>
</evidence>
<gene>
    <name evidence="6" type="ORF">D7X96_03865</name>
</gene>
<dbReference type="EMBL" id="RAWM01000006">
    <property type="protein sequence ID" value="RKH72812.1"/>
    <property type="molecule type" value="Genomic_DNA"/>
</dbReference>
<dbReference type="InterPro" id="IPR012337">
    <property type="entry name" value="RNaseH-like_sf"/>
</dbReference>
<dbReference type="GO" id="GO:0006313">
    <property type="term" value="P:DNA transposition"/>
    <property type="evidence" value="ECO:0007669"/>
    <property type="project" value="InterPro"/>
</dbReference>
<dbReference type="Proteomes" id="UP000282656">
    <property type="component" value="Unassembled WGS sequence"/>
</dbReference>
<dbReference type="PANTHER" id="PTHR33258">
    <property type="entry name" value="TRANSPOSASE INSL FOR INSERTION SEQUENCE ELEMENT IS186A-RELATED"/>
    <property type="match status" value="1"/>
</dbReference>
<accession>A0A3A8R6F1</accession>
<keyword evidence="3" id="KW-0238">DNA-binding</keyword>
<dbReference type="AlphaFoldDB" id="A0A3A8R6F1"/>
<evidence type="ECO:0000256" key="4">
    <source>
        <dbReference type="ARBA" id="ARBA00023172"/>
    </source>
</evidence>
<feature type="domain" description="Transposase IS4-like" evidence="5">
    <location>
        <begin position="109"/>
        <end position="312"/>
    </location>
</feature>
<protein>
    <submittedName>
        <fullName evidence="6">IS4 family transposase</fullName>
    </submittedName>
</protein>
<evidence type="ECO:0000259" key="5">
    <source>
        <dbReference type="Pfam" id="PF01609"/>
    </source>
</evidence>
<comment type="similarity">
    <text evidence="1">Belongs to the transposase 11 family.</text>
</comment>
<dbReference type="InterPro" id="IPR047952">
    <property type="entry name" value="Transpos_IS4"/>
</dbReference>
<sequence length="443" mass="49146">MARVVLERACDAAWVDAAFQEHRGRQYERELLFSDVVDRMSLVVLGLRPSLHAAAQRHRLPVSVQALYKKVNRTEPAVLRALVRGAYARLAPVRCAMEQGDAVCEGMAVRIVDGNDLPASDKRLSALRGFRGAAMPGQSLVLYDPDLDLVADVLPWEDAHDHERSLLKHLLPHVEPGHLWVADRGFSTRSILQAFAAHDAFLLVREHARNPSPTEERPRRKVGRIETGTVFEQAVSIPDGAGGMLRLRRIEIELDTPTEDGEAVIRLLTNVPADRKGATTLARLYRTRWRIECLFGRLESVLESEVQSLGSPRGALLGFCVALVAYDVLALLQAAVRTAHPVCKEKPISSFYIAAELREYYGGMKAALPEAVWLPYESKTSVQLARTLVTMAKHVDPAMLFKHPRGPKPRKQKGYAPGSEVRRQVATSRVLAAGTVDYVEQDV</sequence>
<dbReference type="NCBIfam" id="NF033592">
    <property type="entry name" value="transpos_IS4_1"/>
    <property type="match status" value="1"/>
</dbReference>
<comment type="caution">
    <text evidence="6">The sequence shown here is derived from an EMBL/GenBank/DDBJ whole genome shotgun (WGS) entry which is preliminary data.</text>
</comment>
<keyword evidence="7" id="KW-1185">Reference proteome</keyword>
<dbReference type="GO" id="GO:0004803">
    <property type="term" value="F:transposase activity"/>
    <property type="evidence" value="ECO:0007669"/>
    <property type="project" value="InterPro"/>
</dbReference>
<evidence type="ECO:0000256" key="2">
    <source>
        <dbReference type="ARBA" id="ARBA00022578"/>
    </source>
</evidence>
<evidence type="ECO:0000256" key="3">
    <source>
        <dbReference type="ARBA" id="ARBA00023125"/>
    </source>
</evidence>
<dbReference type="SUPFAM" id="SSF53098">
    <property type="entry name" value="Ribonuclease H-like"/>
    <property type="match status" value="1"/>
</dbReference>
<dbReference type="Pfam" id="PF01609">
    <property type="entry name" value="DDE_Tnp_1"/>
    <property type="match status" value="1"/>
</dbReference>
<dbReference type="Gene3D" id="3.90.350.10">
    <property type="entry name" value="Transposase Inhibitor Protein From Tn5, Chain A, domain 1"/>
    <property type="match status" value="1"/>
</dbReference>
<dbReference type="GO" id="GO:0003677">
    <property type="term" value="F:DNA binding"/>
    <property type="evidence" value="ECO:0007669"/>
    <property type="project" value="UniProtKB-KW"/>
</dbReference>
<reference evidence="7" key="1">
    <citation type="submission" date="2018-09" db="EMBL/GenBank/DDBJ databases">
        <authorList>
            <person name="Livingstone P.G."/>
            <person name="Whitworth D.E."/>
        </authorList>
    </citation>
    <scope>NUCLEOTIDE SEQUENCE [LARGE SCALE GENOMIC DNA]</scope>
    <source>
        <strain evidence="7">AB047A</strain>
    </source>
</reference>